<accession>A0ABW2EDK6</accession>
<comment type="catalytic activity">
    <reaction evidence="1 9 11">
        <text>Hydrolyzes single-stranded DNA or mismatched double-stranded DNA and polynucleotides, releasing free uracil.</text>
        <dbReference type="EC" id="3.2.2.27"/>
    </reaction>
</comment>
<dbReference type="HAMAP" id="MF_00148">
    <property type="entry name" value="UDG"/>
    <property type="match status" value="1"/>
</dbReference>
<evidence type="ECO:0000256" key="6">
    <source>
        <dbReference type="ARBA" id="ARBA00022763"/>
    </source>
</evidence>
<dbReference type="SMART" id="SM00986">
    <property type="entry name" value="UDG"/>
    <property type="match status" value="1"/>
</dbReference>
<keyword evidence="13" id="KW-0326">Glycosidase</keyword>
<evidence type="ECO:0000256" key="9">
    <source>
        <dbReference type="HAMAP-Rule" id="MF_00148"/>
    </source>
</evidence>
<keyword evidence="7 9" id="KW-0378">Hydrolase</keyword>
<dbReference type="NCBIfam" id="TIGR00628">
    <property type="entry name" value="ung"/>
    <property type="match status" value="1"/>
</dbReference>
<evidence type="ECO:0000313" key="14">
    <source>
        <dbReference type="Proteomes" id="UP001596410"/>
    </source>
</evidence>
<dbReference type="RefSeq" id="WP_204706284.1">
    <property type="nucleotide sequence ID" value="NZ_JBHSZV010000004.1"/>
</dbReference>
<dbReference type="CDD" id="cd10027">
    <property type="entry name" value="UDG-F1-like"/>
    <property type="match status" value="1"/>
</dbReference>
<reference evidence="14" key="1">
    <citation type="journal article" date="2019" name="Int. J. Syst. Evol. Microbiol.">
        <title>The Global Catalogue of Microorganisms (GCM) 10K type strain sequencing project: providing services to taxonomists for standard genome sequencing and annotation.</title>
        <authorList>
            <consortium name="The Broad Institute Genomics Platform"/>
            <consortium name="The Broad Institute Genome Sequencing Center for Infectious Disease"/>
            <person name="Wu L."/>
            <person name="Ma J."/>
        </authorList>
    </citation>
    <scope>NUCLEOTIDE SEQUENCE [LARGE SCALE GENOMIC DNA]</scope>
    <source>
        <strain evidence="14">CGMCC 4.1621</strain>
    </source>
</reference>
<dbReference type="GO" id="GO:0004844">
    <property type="term" value="F:uracil DNA N-glycosylase activity"/>
    <property type="evidence" value="ECO:0007669"/>
    <property type="project" value="UniProtKB-EC"/>
</dbReference>
<proteinExistence type="inferred from homology"/>
<evidence type="ECO:0000256" key="2">
    <source>
        <dbReference type="ARBA" id="ARBA00002631"/>
    </source>
</evidence>
<dbReference type="PANTHER" id="PTHR11264">
    <property type="entry name" value="URACIL-DNA GLYCOSYLASE"/>
    <property type="match status" value="1"/>
</dbReference>
<dbReference type="NCBIfam" id="NF003588">
    <property type="entry name" value="PRK05254.1-1"/>
    <property type="match status" value="1"/>
</dbReference>
<keyword evidence="6 9" id="KW-0227">DNA damage</keyword>
<comment type="subcellular location">
    <subcellularLocation>
        <location evidence="9">Cytoplasm</location>
    </subcellularLocation>
</comment>
<organism evidence="13 14">
    <name type="scientific">Halobacillus seohaensis</name>
    <dbReference type="NCBI Taxonomy" id="447421"/>
    <lineage>
        <taxon>Bacteria</taxon>
        <taxon>Bacillati</taxon>
        <taxon>Bacillota</taxon>
        <taxon>Bacilli</taxon>
        <taxon>Bacillales</taxon>
        <taxon>Bacillaceae</taxon>
        <taxon>Halobacillus</taxon>
    </lineage>
</organism>
<evidence type="ECO:0000256" key="10">
    <source>
        <dbReference type="PROSITE-ProRule" id="PRU10072"/>
    </source>
</evidence>
<dbReference type="NCBIfam" id="NF003592">
    <property type="entry name" value="PRK05254.1-5"/>
    <property type="match status" value="1"/>
</dbReference>
<dbReference type="EMBL" id="JBHSZV010000004">
    <property type="protein sequence ID" value="MFC7060385.1"/>
    <property type="molecule type" value="Genomic_DNA"/>
</dbReference>
<evidence type="ECO:0000259" key="12">
    <source>
        <dbReference type="SMART" id="SM00986"/>
    </source>
</evidence>
<protein>
    <recommendedName>
        <fullName evidence="5 9">Uracil-DNA glycosylase</fullName>
        <shortName evidence="9">UDG</shortName>
        <ecNumber evidence="4 9">3.2.2.27</ecNumber>
    </recommendedName>
</protein>
<dbReference type="SMART" id="SM00987">
    <property type="entry name" value="UreE_C"/>
    <property type="match status" value="1"/>
</dbReference>
<dbReference type="Gene3D" id="3.40.470.10">
    <property type="entry name" value="Uracil-DNA glycosylase-like domain"/>
    <property type="match status" value="1"/>
</dbReference>
<evidence type="ECO:0000256" key="7">
    <source>
        <dbReference type="ARBA" id="ARBA00022801"/>
    </source>
</evidence>
<evidence type="ECO:0000256" key="8">
    <source>
        <dbReference type="ARBA" id="ARBA00023204"/>
    </source>
</evidence>
<gene>
    <name evidence="9" type="primary">ung</name>
    <name evidence="13" type="ORF">ACFQIC_00680</name>
</gene>
<feature type="active site" description="Proton acceptor" evidence="9 10">
    <location>
        <position position="64"/>
    </location>
</feature>
<evidence type="ECO:0000256" key="3">
    <source>
        <dbReference type="ARBA" id="ARBA00008184"/>
    </source>
</evidence>
<comment type="caution">
    <text evidence="13">The sequence shown here is derived from an EMBL/GenBank/DDBJ whole genome shotgun (WGS) entry which is preliminary data.</text>
</comment>
<dbReference type="EC" id="3.2.2.27" evidence="4 9"/>
<dbReference type="Proteomes" id="UP001596410">
    <property type="component" value="Unassembled WGS sequence"/>
</dbReference>
<dbReference type="InterPro" id="IPR018085">
    <property type="entry name" value="Ura-DNA_Glyclase_AS"/>
</dbReference>
<comment type="similarity">
    <text evidence="3 9 11">Belongs to the uracil-DNA glycosylase (UDG) superfamily. UNG family.</text>
</comment>
<keyword evidence="14" id="KW-1185">Reference proteome</keyword>
<dbReference type="NCBIfam" id="NF003591">
    <property type="entry name" value="PRK05254.1-4"/>
    <property type="match status" value="1"/>
</dbReference>
<dbReference type="PANTHER" id="PTHR11264:SF0">
    <property type="entry name" value="URACIL-DNA GLYCOSYLASE"/>
    <property type="match status" value="1"/>
</dbReference>
<evidence type="ECO:0000256" key="4">
    <source>
        <dbReference type="ARBA" id="ARBA00012030"/>
    </source>
</evidence>
<dbReference type="SUPFAM" id="SSF52141">
    <property type="entry name" value="Uracil-DNA glycosylase-like"/>
    <property type="match status" value="1"/>
</dbReference>
<dbReference type="InterPro" id="IPR002043">
    <property type="entry name" value="UDG_fam1"/>
</dbReference>
<comment type="function">
    <text evidence="2 9 11">Excises uracil residues from the DNA which can arise as a result of misincorporation of dUMP residues by DNA polymerase or due to deamination of cytosine.</text>
</comment>
<dbReference type="InterPro" id="IPR005122">
    <property type="entry name" value="Uracil-DNA_glycosylase-like"/>
</dbReference>
<evidence type="ECO:0000256" key="5">
    <source>
        <dbReference type="ARBA" id="ARBA00018429"/>
    </source>
</evidence>
<dbReference type="PROSITE" id="PS00130">
    <property type="entry name" value="U_DNA_GLYCOSYLASE"/>
    <property type="match status" value="1"/>
</dbReference>
<evidence type="ECO:0000256" key="1">
    <source>
        <dbReference type="ARBA" id="ARBA00001400"/>
    </source>
</evidence>
<keyword evidence="8 9" id="KW-0234">DNA repair</keyword>
<evidence type="ECO:0000313" key="13">
    <source>
        <dbReference type="EMBL" id="MFC7060385.1"/>
    </source>
</evidence>
<keyword evidence="9" id="KW-0963">Cytoplasm</keyword>
<dbReference type="InterPro" id="IPR036895">
    <property type="entry name" value="Uracil-DNA_glycosylase-like_sf"/>
</dbReference>
<name>A0ABW2EDK6_9BACI</name>
<dbReference type="Pfam" id="PF03167">
    <property type="entry name" value="UDG"/>
    <property type="match status" value="1"/>
</dbReference>
<dbReference type="NCBIfam" id="NF003589">
    <property type="entry name" value="PRK05254.1-2"/>
    <property type="match status" value="1"/>
</dbReference>
<sequence>MTVFSNDWSTMLSDEMKKDYYLDLREFLKKEYASERIFPRMNEIFAALHHTSFGGTKVVIIGQDPYHGEGQAHGYSFSVQRGVAVPPSLKNIYKELSSDLGIDPPQHGNLVSWAEQGVLLLNNVLTVRAHQAHSHRNMGWERFTDKVIAVLNKRERPVVFILWGKPAQRKAASVDQNKHLVIQSPHPSPLSAYKGFFGSRPFSRANEFLSEQREGPVDWELEK</sequence>
<feature type="domain" description="Uracil-DNA glycosylase-like" evidence="12">
    <location>
        <begin position="49"/>
        <end position="209"/>
    </location>
</feature>
<evidence type="ECO:0000256" key="11">
    <source>
        <dbReference type="RuleBase" id="RU003780"/>
    </source>
</evidence>